<dbReference type="Proteomes" id="UP000179264">
    <property type="component" value="Unassembled WGS sequence"/>
</dbReference>
<reference evidence="1 2" key="1">
    <citation type="journal article" date="2016" name="Nat. Commun.">
        <title>Thousands of microbial genomes shed light on interconnected biogeochemical processes in an aquifer system.</title>
        <authorList>
            <person name="Anantharaman K."/>
            <person name="Brown C.T."/>
            <person name="Hug L.A."/>
            <person name="Sharon I."/>
            <person name="Castelle C.J."/>
            <person name="Probst A.J."/>
            <person name="Thomas B.C."/>
            <person name="Singh A."/>
            <person name="Wilkins M.J."/>
            <person name="Karaoz U."/>
            <person name="Brodie E.L."/>
            <person name="Williams K.H."/>
            <person name="Hubbard S.S."/>
            <person name="Banfield J.F."/>
        </authorList>
    </citation>
    <scope>NUCLEOTIDE SEQUENCE [LARGE SCALE GENOMIC DNA]</scope>
</reference>
<protein>
    <submittedName>
        <fullName evidence="1">Uncharacterized protein</fullName>
    </submittedName>
</protein>
<organism evidence="1 2">
    <name type="scientific">Candidatus Zambryskibacteria bacterium RIFCSPHIGHO2_02_38_10.5</name>
    <dbReference type="NCBI Taxonomy" id="1802742"/>
    <lineage>
        <taxon>Bacteria</taxon>
        <taxon>Candidatus Zambryskiibacteriota</taxon>
    </lineage>
</organism>
<dbReference type="AlphaFoldDB" id="A0A1G2T6Y6"/>
<sequence>MGLRLNMNISIIQYVTDYLLRLRFKTSENGAVGMNPLQACGLRLGIFSNDYSDLFKFNPHPSGGGQLFYLKNCLFQSSFLTTSNYAIIYTALKLNEFLTYL</sequence>
<accession>A0A1G2T6Y6</accession>
<comment type="caution">
    <text evidence="1">The sequence shown here is derived from an EMBL/GenBank/DDBJ whole genome shotgun (WGS) entry which is preliminary data.</text>
</comment>
<gene>
    <name evidence="1" type="ORF">A2W58_02520</name>
</gene>
<dbReference type="EMBL" id="MHVL01000037">
    <property type="protein sequence ID" value="OHA92788.1"/>
    <property type="molecule type" value="Genomic_DNA"/>
</dbReference>
<name>A0A1G2T6Y6_9BACT</name>
<proteinExistence type="predicted"/>
<evidence type="ECO:0000313" key="2">
    <source>
        <dbReference type="Proteomes" id="UP000179264"/>
    </source>
</evidence>
<evidence type="ECO:0000313" key="1">
    <source>
        <dbReference type="EMBL" id="OHA92788.1"/>
    </source>
</evidence>